<name>A0ABQ4URH5_9HYPH</name>
<evidence type="ECO:0000313" key="2">
    <source>
        <dbReference type="EMBL" id="GJE74766.1"/>
    </source>
</evidence>
<reference evidence="2" key="2">
    <citation type="submission" date="2021-08" db="EMBL/GenBank/DDBJ databases">
        <authorList>
            <person name="Tani A."/>
            <person name="Ola A."/>
            <person name="Ogura Y."/>
            <person name="Katsura K."/>
            <person name="Hayashi T."/>
        </authorList>
    </citation>
    <scope>NUCLEOTIDE SEQUENCE</scope>
    <source>
        <strain evidence="2">DSM 14458</strain>
    </source>
</reference>
<dbReference type="InterPro" id="IPR049250">
    <property type="entry name" value="DUF6883"/>
</dbReference>
<dbReference type="Pfam" id="PF21814">
    <property type="entry name" value="DUF6883"/>
    <property type="match status" value="1"/>
</dbReference>
<dbReference type="Proteomes" id="UP001055093">
    <property type="component" value="Unassembled WGS sequence"/>
</dbReference>
<dbReference type="RefSeq" id="WP_238307773.1">
    <property type="nucleotide sequence ID" value="NZ_BPRE01000003.1"/>
</dbReference>
<feature type="domain" description="DUF6883" evidence="1">
    <location>
        <begin position="11"/>
        <end position="111"/>
    </location>
</feature>
<proteinExistence type="predicted"/>
<gene>
    <name evidence="2" type="ORF">BGCPKDLD_1339</name>
</gene>
<evidence type="ECO:0000313" key="3">
    <source>
        <dbReference type="Proteomes" id="UP001055093"/>
    </source>
</evidence>
<dbReference type="EMBL" id="BPRE01000003">
    <property type="protein sequence ID" value="GJE74766.1"/>
    <property type="molecule type" value="Genomic_DNA"/>
</dbReference>
<organism evidence="2 3">
    <name type="scientific">Methylorubrum suomiense</name>
    <dbReference type="NCBI Taxonomy" id="144191"/>
    <lineage>
        <taxon>Bacteria</taxon>
        <taxon>Pseudomonadati</taxon>
        <taxon>Pseudomonadota</taxon>
        <taxon>Alphaproteobacteria</taxon>
        <taxon>Hyphomicrobiales</taxon>
        <taxon>Methylobacteriaceae</taxon>
        <taxon>Methylorubrum</taxon>
    </lineage>
</organism>
<keyword evidence="3" id="KW-1185">Reference proteome</keyword>
<comment type="caution">
    <text evidence="2">The sequence shown here is derived from an EMBL/GenBank/DDBJ whole genome shotgun (WGS) entry which is preliminary data.</text>
</comment>
<sequence length="112" mass="12410">MSAHPWPSLWQVAEDKLVKYLLDINHPVGGPKAKFFLNFGFSPSAPEAFAAALAAHPWLNTQGRLMTPPIGLPRLTFEGPLAAPDGREPRVRTVWEIVSDDTARFLTAYPCR</sequence>
<reference evidence="2" key="1">
    <citation type="journal article" date="2021" name="Front. Microbiol.">
        <title>Comprehensive Comparative Genomics and Phenotyping of Methylobacterium Species.</title>
        <authorList>
            <person name="Alessa O."/>
            <person name="Ogura Y."/>
            <person name="Fujitani Y."/>
            <person name="Takami H."/>
            <person name="Hayashi T."/>
            <person name="Sahin N."/>
            <person name="Tani A."/>
        </authorList>
    </citation>
    <scope>NUCLEOTIDE SEQUENCE</scope>
    <source>
        <strain evidence="2">DSM 14458</strain>
    </source>
</reference>
<accession>A0ABQ4URH5</accession>
<evidence type="ECO:0000259" key="1">
    <source>
        <dbReference type="Pfam" id="PF21814"/>
    </source>
</evidence>
<protein>
    <recommendedName>
        <fullName evidence="1">DUF6883 domain-containing protein</fullName>
    </recommendedName>
</protein>